<evidence type="ECO:0008006" key="4">
    <source>
        <dbReference type="Google" id="ProtNLM"/>
    </source>
</evidence>
<dbReference type="PROSITE" id="PS51257">
    <property type="entry name" value="PROKAR_LIPOPROTEIN"/>
    <property type="match status" value="1"/>
</dbReference>
<evidence type="ECO:0000313" key="2">
    <source>
        <dbReference type="EMBL" id="RKD32124.1"/>
    </source>
</evidence>
<dbReference type="Proteomes" id="UP000284277">
    <property type="component" value="Unassembled WGS sequence"/>
</dbReference>
<dbReference type="OrthoDB" id="1933479at2"/>
<dbReference type="AlphaFoldDB" id="A0A419T3J4"/>
<sequence>MKKRKAALAALIVAGMLTGCLGRTGDSVLNAESSRIYVTGTGGLQTATVETYEQQDYYNADELKAYLDETALSYNQANGEGAVKLESCSMEKGVARMIFQYSSSKDLVNFVSQYEDKDNQVDSFSVTTFSEVSGKAESEGVEFLKASDGKKAEKKALTSKSGSHAVVIEAKSPVTIQTEGKLLFVSKNVVIKDQHTVQTSEGKNYIIFK</sequence>
<gene>
    <name evidence="2" type="ORF">BET01_17695</name>
</gene>
<keyword evidence="3" id="KW-1185">Reference proteome</keyword>
<proteinExistence type="predicted"/>
<dbReference type="EMBL" id="MCIA01000013">
    <property type="protein sequence ID" value="RKD32124.1"/>
    <property type="molecule type" value="Genomic_DNA"/>
</dbReference>
<feature type="signal peptide" evidence="1">
    <location>
        <begin position="1"/>
        <end position="22"/>
    </location>
</feature>
<protein>
    <recommendedName>
        <fullName evidence="4">Lipoprotein</fullName>
    </recommendedName>
</protein>
<reference evidence="2 3" key="1">
    <citation type="submission" date="2016-08" db="EMBL/GenBank/DDBJ databases">
        <title>A new outlook on sporulation: Clostridium algidixylanolyticum.</title>
        <authorList>
            <person name="Poppleton D.I."/>
            <person name="Gribaldo S."/>
        </authorList>
    </citation>
    <scope>NUCLEOTIDE SEQUENCE [LARGE SCALE GENOMIC DNA]</scope>
    <source>
        <strain evidence="2 3">SPL73</strain>
    </source>
</reference>
<evidence type="ECO:0000313" key="3">
    <source>
        <dbReference type="Proteomes" id="UP000284277"/>
    </source>
</evidence>
<name>A0A419T3J4_9FIRM</name>
<evidence type="ECO:0000256" key="1">
    <source>
        <dbReference type="SAM" id="SignalP"/>
    </source>
</evidence>
<comment type="caution">
    <text evidence="2">The sequence shown here is derived from an EMBL/GenBank/DDBJ whole genome shotgun (WGS) entry which is preliminary data.</text>
</comment>
<organism evidence="2 3">
    <name type="scientific">Lacrimispora algidixylanolytica</name>
    <dbReference type="NCBI Taxonomy" id="94868"/>
    <lineage>
        <taxon>Bacteria</taxon>
        <taxon>Bacillati</taxon>
        <taxon>Bacillota</taxon>
        <taxon>Clostridia</taxon>
        <taxon>Lachnospirales</taxon>
        <taxon>Lachnospiraceae</taxon>
        <taxon>Lacrimispora</taxon>
    </lineage>
</organism>
<feature type="chain" id="PRO_5038470937" description="Lipoprotein" evidence="1">
    <location>
        <begin position="23"/>
        <end position="209"/>
    </location>
</feature>
<accession>A0A419T3J4</accession>
<keyword evidence="1" id="KW-0732">Signal</keyword>
<dbReference type="RefSeq" id="WP_120196513.1">
    <property type="nucleotide sequence ID" value="NZ_MCIA01000013.1"/>
</dbReference>